<organism evidence="2 3">
    <name type="scientific">Pisolithus microcarpus 441</name>
    <dbReference type="NCBI Taxonomy" id="765257"/>
    <lineage>
        <taxon>Eukaryota</taxon>
        <taxon>Fungi</taxon>
        <taxon>Dikarya</taxon>
        <taxon>Basidiomycota</taxon>
        <taxon>Agaricomycotina</taxon>
        <taxon>Agaricomycetes</taxon>
        <taxon>Agaricomycetidae</taxon>
        <taxon>Boletales</taxon>
        <taxon>Sclerodermatineae</taxon>
        <taxon>Pisolithaceae</taxon>
        <taxon>Pisolithus</taxon>
    </lineage>
</organism>
<reference evidence="2 3" key="1">
    <citation type="submission" date="2014-04" db="EMBL/GenBank/DDBJ databases">
        <authorList>
            <consortium name="DOE Joint Genome Institute"/>
            <person name="Kuo A."/>
            <person name="Kohler A."/>
            <person name="Costa M.D."/>
            <person name="Nagy L.G."/>
            <person name="Floudas D."/>
            <person name="Copeland A."/>
            <person name="Barry K.W."/>
            <person name="Cichocki N."/>
            <person name="Veneault-Fourrey C."/>
            <person name="LaButti K."/>
            <person name="Lindquist E.A."/>
            <person name="Lipzen A."/>
            <person name="Lundell T."/>
            <person name="Morin E."/>
            <person name="Murat C."/>
            <person name="Sun H."/>
            <person name="Tunlid A."/>
            <person name="Henrissat B."/>
            <person name="Grigoriev I.V."/>
            <person name="Hibbett D.S."/>
            <person name="Martin F."/>
            <person name="Nordberg H.P."/>
            <person name="Cantor M.N."/>
            <person name="Hua S.X."/>
        </authorList>
    </citation>
    <scope>NUCLEOTIDE SEQUENCE [LARGE SCALE GENOMIC DNA]</scope>
    <source>
        <strain evidence="2 3">441</strain>
    </source>
</reference>
<dbReference type="AlphaFoldDB" id="A0A0D0ABW8"/>
<gene>
    <name evidence="2" type="ORF">PISMIDRAFT_483660</name>
</gene>
<keyword evidence="3" id="KW-1185">Reference proteome</keyword>
<dbReference type="HOGENOM" id="CLU_1778235_0_0_1"/>
<dbReference type="Proteomes" id="UP000054018">
    <property type="component" value="Unassembled WGS sequence"/>
</dbReference>
<sequence>MASTTMAAAHAPIMSATKITPSSPRPSLSSDAAHPRPSITHLTWQSISLPQVHIPSHTRTRSPRLLPYPTESHPTVTSYTRRPIHSRFCFSTLPFHSRSFVHPPINATPSCPSSSCPGSFVGLALRFVDHPSVVSVDPARFSCQSL</sequence>
<dbReference type="EMBL" id="KN833689">
    <property type="protein sequence ID" value="KIK29483.1"/>
    <property type="molecule type" value="Genomic_DNA"/>
</dbReference>
<evidence type="ECO:0000256" key="1">
    <source>
        <dbReference type="SAM" id="MobiDB-lite"/>
    </source>
</evidence>
<name>A0A0D0ABW8_9AGAM</name>
<proteinExistence type="predicted"/>
<reference evidence="3" key="2">
    <citation type="submission" date="2015-01" db="EMBL/GenBank/DDBJ databases">
        <title>Evolutionary Origins and Diversification of the Mycorrhizal Mutualists.</title>
        <authorList>
            <consortium name="DOE Joint Genome Institute"/>
            <consortium name="Mycorrhizal Genomics Consortium"/>
            <person name="Kohler A."/>
            <person name="Kuo A."/>
            <person name="Nagy L.G."/>
            <person name="Floudas D."/>
            <person name="Copeland A."/>
            <person name="Barry K.W."/>
            <person name="Cichocki N."/>
            <person name="Veneault-Fourrey C."/>
            <person name="LaButti K."/>
            <person name="Lindquist E.A."/>
            <person name="Lipzen A."/>
            <person name="Lundell T."/>
            <person name="Morin E."/>
            <person name="Murat C."/>
            <person name="Riley R."/>
            <person name="Ohm R."/>
            <person name="Sun H."/>
            <person name="Tunlid A."/>
            <person name="Henrissat B."/>
            <person name="Grigoriev I.V."/>
            <person name="Hibbett D.S."/>
            <person name="Martin F."/>
        </authorList>
    </citation>
    <scope>NUCLEOTIDE SEQUENCE [LARGE SCALE GENOMIC DNA]</scope>
    <source>
        <strain evidence="3">441</strain>
    </source>
</reference>
<feature type="compositionally biased region" description="Polar residues" evidence="1">
    <location>
        <begin position="17"/>
        <end position="30"/>
    </location>
</feature>
<feature type="region of interest" description="Disordered" evidence="1">
    <location>
        <begin position="1"/>
        <end position="36"/>
    </location>
</feature>
<dbReference type="OrthoDB" id="3064136at2759"/>
<evidence type="ECO:0000313" key="2">
    <source>
        <dbReference type="EMBL" id="KIK29483.1"/>
    </source>
</evidence>
<evidence type="ECO:0000313" key="3">
    <source>
        <dbReference type="Proteomes" id="UP000054018"/>
    </source>
</evidence>
<feature type="region of interest" description="Disordered" evidence="1">
    <location>
        <begin position="55"/>
        <end position="77"/>
    </location>
</feature>
<protein>
    <submittedName>
        <fullName evidence="2">Uncharacterized protein</fullName>
    </submittedName>
</protein>
<accession>A0A0D0ABW8</accession>